<keyword evidence="3" id="KW-1185">Reference proteome</keyword>
<dbReference type="GeneID" id="71998304"/>
<sequence>MRLRSCEGWTRTRERPGSQATTSLVVAARGRSNAKPQARARRSLRRRRRRRTDAAVTVRGSSYGRGVSACVSRGWVTLRAVRRRNAQAWRAVGASVSTSTVALQVWYSLSTQANAGCGREWRERPTHQSFKHGTSASSLAYHANHCKVQFSRRSSCTRGPTCLAIHTCRMLPTRDRTSSEDVPCRLPLRNDSRGEWLLPPACNALGI</sequence>
<reference evidence="2 3" key="1">
    <citation type="journal article" date="2021" name="Environ. Microbiol.">
        <title>Gene family expansions and transcriptome signatures uncover fungal adaptations to wood decay.</title>
        <authorList>
            <person name="Hage H."/>
            <person name="Miyauchi S."/>
            <person name="Viragh M."/>
            <person name="Drula E."/>
            <person name="Min B."/>
            <person name="Chaduli D."/>
            <person name="Navarro D."/>
            <person name="Favel A."/>
            <person name="Norest M."/>
            <person name="Lesage-Meessen L."/>
            <person name="Balint B."/>
            <person name="Merenyi Z."/>
            <person name="de Eugenio L."/>
            <person name="Morin E."/>
            <person name="Martinez A.T."/>
            <person name="Baldrian P."/>
            <person name="Stursova M."/>
            <person name="Martinez M.J."/>
            <person name="Novotny C."/>
            <person name="Magnuson J.K."/>
            <person name="Spatafora J.W."/>
            <person name="Maurice S."/>
            <person name="Pangilinan J."/>
            <person name="Andreopoulos W."/>
            <person name="LaButti K."/>
            <person name="Hundley H."/>
            <person name="Na H."/>
            <person name="Kuo A."/>
            <person name="Barry K."/>
            <person name="Lipzen A."/>
            <person name="Henrissat B."/>
            <person name="Riley R."/>
            <person name="Ahrendt S."/>
            <person name="Nagy L.G."/>
            <person name="Grigoriev I.V."/>
            <person name="Martin F."/>
            <person name="Rosso M.N."/>
        </authorList>
    </citation>
    <scope>NUCLEOTIDE SEQUENCE [LARGE SCALE GENOMIC DNA]</scope>
    <source>
        <strain evidence="2 3">CIRM-BRFM 1785</strain>
    </source>
</reference>
<evidence type="ECO:0000313" key="3">
    <source>
        <dbReference type="Proteomes" id="UP000814176"/>
    </source>
</evidence>
<accession>A0ABQ8K4A8</accession>
<proteinExistence type="predicted"/>
<evidence type="ECO:0000313" key="2">
    <source>
        <dbReference type="EMBL" id="KAH9831514.1"/>
    </source>
</evidence>
<evidence type="ECO:0000256" key="1">
    <source>
        <dbReference type="SAM" id="MobiDB-lite"/>
    </source>
</evidence>
<dbReference type="EMBL" id="JADCUA010000025">
    <property type="protein sequence ID" value="KAH9831514.1"/>
    <property type="molecule type" value="Genomic_DNA"/>
</dbReference>
<protein>
    <recommendedName>
        <fullName evidence="4">C3H1-type domain-containing protein</fullName>
    </recommendedName>
</protein>
<comment type="caution">
    <text evidence="2">The sequence shown here is derived from an EMBL/GenBank/DDBJ whole genome shotgun (WGS) entry which is preliminary data.</text>
</comment>
<dbReference type="RefSeq" id="XP_047774628.1">
    <property type="nucleotide sequence ID" value="XM_047917572.1"/>
</dbReference>
<feature type="region of interest" description="Disordered" evidence="1">
    <location>
        <begin position="1"/>
        <end position="55"/>
    </location>
</feature>
<name>A0ABQ8K4A8_9APHY</name>
<dbReference type="Proteomes" id="UP000814176">
    <property type="component" value="Unassembled WGS sequence"/>
</dbReference>
<feature type="compositionally biased region" description="Basic residues" evidence="1">
    <location>
        <begin position="38"/>
        <end position="51"/>
    </location>
</feature>
<gene>
    <name evidence="2" type="ORF">C8Q71DRAFT_288954</name>
</gene>
<evidence type="ECO:0008006" key="4">
    <source>
        <dbReference type="Google" id="ProtNLM"/>
    </source>
</evidence>
<organism evidence="2 3">
    <name type="scientific">Rhodofomes roseus</name>
    <dbReference type="NCBI Taxonomy" id="34475"/>
    <lineage>
        <taxon>Eukaryota</taxon>
        <taxon>Fungi</taxon>
        <taxon>Dikarya</taxon>
        <taxon>Basidiomycota</taxon>
        <taxon>Agaricomycotina</taxon>
        <taxon>Agaricomycetes</taxon>
        <taxon>Polyporales</taxon>
        <taxon>Rhodofomes</taxon>
    </lineage>
</organism>